<sequence length="162" mass="18228">MRSVAKRSIPVRPSRFLKRLLWLAHLIAACIVLGVNLSSLLQGALLLMIGTSWIKRDSTASTAALILHGDGRIEKVGAGDTPRSVESDRRKCRAVFGKSPGGTVSDLFLHPHTTVLPFLVILLYRQKNRLQSLVLLSDSLEAEDFRQLRLWLRWQLKRPPQK</sequence>
<dbReference type="PROSITE" id="PS51257">
    <property type="entry name" value="PROKAR_LIPOPROTEIN"/>
    <property type="match status" value="1"/>
</dbReference>
<dbReference type="STRING" id="1565605.PG1C_07675"/>
<feature type="transmembrane region" description="Helical" evidence="1">
    <location>
        <begin position="107"/>
        <end position="124"/>
    </location>
</feature>
<evidence type="ECO:0008006" key="4">
    <source>
        <dbReference type="Google" id="ProtNLM"/>
    </source>
</evidence>
<dbReference type="PATRIC" id="fig|1565605.3.peg.1618"/>
<keyword evidence="1" id="KW-0812">Transmembrane</keyword>
<dbReference type="Pfam" id="PF07254">
    <property type="entry name" value="Cpta_toxin"/>
    <property type="match status" value="1"/>
</dbReference>
<dbReference type="HOGENOM" id="CLU_1634049_0_0_4"/>
<evidence type="ECO:0000256" key="1">
    <source>
        <dbReference type="SAM" id="Phobius"/>
    </source>
</evidence>
<dbReference type="InterPro" id="IPR009883">
    <property type="entry name" value="YgfX"/>
</dbReference>
<dbReference type="KEGG" id="rbu:PG1C_07675"/>
<organism evidence="2 3">
    <name type="scientific">Rugosibacter aromaticivorans</name>
    <dbReference type="NCBI Taxonomy" id="1565605"/>
    <lineage>
        <taxon>Bacteria</taxon>
        <taxon>Pseudomonadati</taxon>
        <taxon>Pseudomonadota</taxon>
        <taxon>Betaproteobacteria</taxon>
        <taxon>Nitrosomonadales</taxon>
        <taxon>Sterolibacteriaceae</taxon>
        <taxon>Rugosibacter</taxon>
    </lineage>
</organism>
<proteinExistence type="predicted"/>
<evidence type="ECO:0000313" key="2">
    <source>
        <dbReference type="EMBL" id="AJP48372.1"/>
    </source>
</evidence>
<gene>
    <name evidence="2" type="ORF">PG1C_07675</name>
</gene>
<evidence type="ECO:0000313" key="3">
    <source>
        <dbReference type="Proteomes" id="UP000061603"/>
    </source>
</evidence>
<dbReference type="Proteomes" id="UP000061603">
    <property type="component" value="Chromosome"/>
</dbReference>
<keyword evidence="1" id="KW-0472">Membrane</keyword>
<dbReference type="AlphaFoldDB" id="A0A0C5IZX7"/>
<protein>
    <recommendedName>
        <fullName evidence="4">Toxin CptA</fullName>
    </recommendedName>
</protein>
<feature type="transmembrane region" description="Helical" evidence="1">
    <location>
        <begin position="20"/>
        <end position="49"/>
    </location>
</feature>
<accession>A0A0C5IZX7</accession>
<keyword evidence="3" id="KW-1185">Reference proteome</keyword>
<keyword evidence="1" id="KW-1133">Transmembrane helix</keyword>
<dbReference type="RefSeq" id="WP_202634272.1">
    <property type="nucleotide sequence ID" value="NZ_CP010554.1"/>
</dbReference>
<reference evidence="2 3" key="1">
    <citation type="journal article" date="2015" name="Genome Announc.">
        <title>Complete Genome Sequence of a Novel Bacterium within the Family Rhodocyclaceae That Degrades Polycyclic Aromatic Hydrocarbons.</title>
        <authorList>
            <person name="Singleton D.R."/>
            <person name="Dickey A.N."/>
            <person name="Scholl E.H."/>
            <person name="Wright F.A."/>
            <person name="Aitken M.D."/>
        </authorList>
    </citation>
    <scope>NUCLEOTIDE SEQUENCE [LARGE SCALE GENOMIC DNA]</scope>
    <source>
        <strain evidence="3">PG1-Ca6</strain>
    </source>
</reference>
<dbReference type="EMBL" id="CP010554">
    <property type="protein sequence ID" value="AJP48372.1"/>
    <property type="molecule type" value="Genomic_DNA"/>
</dbReference>
<name>A0A0C5IZX7_9PROT</name>